<accession>A0A699XGW6</accession>
<evidence type="ECO:0000313" key="1">
    <source>
        <dbReference type="EMBL" id="GFD58989.1"/>
    </source>
</evidence>
<feature type="non-terminal residue" evidence="1">
    <location>
        <position position="1"/>
    </location>
</feature>
<comment type="caution">
    <text evidence="1">The sequence shown here is derived from an EMBL/GenBank/DDBJ whole genome shotgun (WGS) entry which is preliminary data.</text>
</comment>
<feature type="non-terminal residue" evidence="1">
    <location>
        <position position="81"/>
    </location>
</feature>
<protein>
    <submittedName>
        <fullName evidence="1">Uncharacterized protein</fullName>
    </submittedName>
</protein>
<proteinExistence type="predicted"/>
<gene>
    <name evidence="1" type="ORF">Tci_930958</name>
</gene>
<name>A0A699XGW6_TANCI</name>
<organism evidence="1">
    <name type="scientific">Tanacetum cinerariifolium</name>
    <name type="common">Dalmatian daisy</name>
    <name type="synonym">Chrysanthemum cinerariifolium</name>
    <dbReference type="NCBI Taxonomy" id="118510"/>
    <lineage>
        <taxon>Eukaryota</taxon>
        <taxon>Viridiplantae</taxon>
        <taxon>Streptophyta</taxon>
        <taxon>Embryophyta</taxon>
        <taxon>Tracheophyta</taxon>
        <taxon>Spermatophyta</taxon>
        <taxon>Magnoliopsida</taxon>
        <taxon>eudicotyledons</taxon>
        <taxon>Gunneridae</taxon>
        <taxon>Pentapetalae</taxon>
        <taxon>asterids</taxon>
        <taxon>campanulids</taxon>
        <taxon>Asterales</taxon>
        <taxon>Asteraceae</taxon>
        <taxon>Asteroideae</taxon>
        <taxon>Anthemideae</taxon>
        <taxon>Anthemidinae</taxon>
        <taxon>Tanacetum</taxon>
    </lineage>
</organism>
<sequence length="81" mass="8508">GGAVALHVQGHGLAHAPGRVLESDVLGREVIALHAHRGRGVGTMLFGIARVVAVGDDDALPALAKQRNVGFLRRNQQLFPV</sequence>
<reference evidence="1" key="1">
    <citation type="journal article" date="2019" name="Sci. Rep.">
        <title>Draft genome of Tanacetum cinerariifolium, the natural source of mosquito coil.</title>
        <authorList>
            <person name="Yamashiro T."/>
            <person name="Shiraishi A."/>
            <person name="Satake H."/>
            <person name="Nakayama K."/>
        </authorList>
    </citation>
    <scope>NUCLEOTIDE SEQUENCE</scope>
</reference>
<dbReference type="AlphaFoldDB" id="A0A699XGW6"/>
<dbReference type="EMBL" id="BKCJ011859920">
    <property type="protein sequence ID" value="GFD58989.1"/>
    <property type="molecule type" value="Genomic_DNA"/>
</dbReference>